<dbReference type="EMBL" id="BSDZ01000005">
    <property type="protein sequence ID" value="GLI60203.1"/>
    <property type="molecule type" value="Genomic_DNA"/>
</dbReference>
<evidence type="ECO:0000259" key="2">
    <source>
        <dbReference type="Pfam" id="PF07727"/>
    </source>
</evidence>
<gene>
    <name evidence="3" type="ORF">VaNZ11_002273</name>
</gene>
<evidence type="ECO:0000313" key="3">
    <source>
        <dbReference type="EMBL" id="GLI60203.1"/>
    </source>
</evidence>
<dbReference type="Pfam" id="PF07727">
    <property type="entry name" value="RVT_2"/>
    <property type="match status" value="1"/>
</dbReference>
<reference evidence="3 4" key="1">
    <citation type="journal article" date="2023" name="IScience">
        <title>Expanded male sex-determining region conserved during the evolution of homothallism in the green alga Volvox.</title>
        <authorList>
            <person name="Yamamoto K."/>
            <person name="Matsuzaki R."/>
            <person name="Mahakham W."/>
            <person name="Heman W."/>
            <person name="Sekimoto H."/>
            <person name="Kawachi M."/>
            <person name="Minakuchi Y."/>
            <person name="Toyoda A."/>
            <person name="Nozaki H."/>
        </authorList>
    </citation>
    <scope>NUCLEOTIDE SEQUENCE [LARGE SCALE GENOMIC DNA]</scope>
    <source>
        <strain evidence="3 4">NIES-4468</strain>
    </source>
</reference>
<feature type="region of interest" description="Disordered" evidence="1">
    <location>
        <begin position="1"/>
        <end position="46"/>
    </location>
</feature>
<comment type="caution">
    <text evidence="3">The sequence shown here is derived from an EMBL/GenBank/DDBJ whole genome shotgun (WGS) entry which is preliminary data.</text>
</comment>
<accession>A0ABQ5RSB7</accession>
<dbReference type="InterPro" id="IPR043502">
    <property type="entry name" value="DNA/RNA_pol_sf"/>
</dbReference>
<organism evidence="3 4">
    <name type="scientific">Volvox africanus</name>
    <dbReference type="NCBI Taxonomy" id="51714"/>
    <lineage>
        <taxon>Eukaryota</taxon>
        <taxon>Viridiplantae</taxon>
        <taxon>Chlorophyta</taxon>
        <taxon>core chlorophytes</taxon>
        <taxon>Chlorophyceae</taxon>
        <taxon>CS clade</taxon>
        <taxon>Chlamydomonadales</taxon>
        <taxon>Volvocaceae</taxon>
        <taxon>Volvox</taxon>
    </lineage>
</organism>
<dbReference type="SUPFAM" id="SSF56672">
    <property type="entry name" value="DNA/RNA polymerases"/>
    <property type="match status" value="1"/>
</dbReference>
<proteinExistence type="predicted"/>
<keyword evidence="4" id="KW-1185">Reference proteome</keyword>
<sequence length="436" mass="49364">MQAARFPRMQNTEQSRGGNGGDAMRGEGPVQQQNHNNDGADVTMQERRYPLRERKRLIEWRHEPNGRVTFGRINAAIVDEIPEPASYQEATDGPDAEEWSRAMDEEITAQLTNGTWELAKPPAGTRILPCRWIYKVKRAEDGGMNALRHVWWRRATSSGRGFAPTSRFASLHMLLAVAAAKAMPIHQLDVSTAFLNGELEEELWMQQPPGYESADPEQACKLLRSIYGPKQAPRCWYMKLAAELDKLGFKPSVADPDLFIKRDEREIIYLLVHVDDIIITSEEEALIRRVKTATRKAFKIRDLGEAKVFLGMAISRGANGEVKLSQRRYIEELLQRHQLVNAKPRKTPLPPGSRVLSAEDDNKGLADSTKYRALVGELNYLATSTRPDIAQAISVLALLWGSHPRLTWAWLWGCFVSWRELRGSVYALVEMAILPW</sequence>
<evidence type="ECO:0000313" key="4">
    <source>
        <dbReference type="Proteomes" id="UP001165090"/>
    </source>
</evidence>
<dbReference type="Proteomes" id="UP001165090">
    <property type="component" value="Unassembled WGS sequence"/>
</dbReference>
<name>A0ABQ5RSB7_9CHLO</name>
<protein>
    <recommendedName>
        <fullName evidence="2">Reverse transcriptase Ty1/copia-type domain-containing protein</fullName>
    </recommendedName>
</protein>
<feature type="domain" description="Reverse transcriptase Ty1/copia-type" evidence="2">
    <location>
        <begin position="113"/>
        <end position="349"/>
    </location>
</feature>
<dbReference type="InterPro" id="IPR013103">
    <property type="entry name" value="RVT_2"/>
</dbReference>
<evidence type="ECO:0000256" key="1">
    <source>
        <dbReference type="SAM" id="MobiDB-lite"/>
    </source>
</evidence>